<evidence type="ECO:0000256" key="2">
    <source>
        <dbReference type="SAM" id="Coils"/>
    </source>
</evidence>
<reference evidence="3 4" key="1">
    <citation type="submission" date="2020-02" db="EMBL/GenBank/DDBJ databases">
        <title>Aliifodinibius halophilus 2W32, complete genome.</title>
        <authorList>
            <person name="Li Y."/>
            <person name="Wu S."/>
        </authorList>
    </citation>
    <scope>NUCLEOTIDE SEQUENCE [LARGE SCALE GENOMIC DNA]</scope>
    <source>
        <strain evidence="3 4">2W32</strain>
    </source>
</reference>
<keyword evidence="4" id="KW-1185">Reference proteome</keyword>
<feature type="coiled-coil region" evidence="2">
    <location>
        <begin position="288"/>
        <end position="338"/>
    </location>
</feature>
<accession>A0A6M1T390</accession>
<dbReference type="Proteomes" id="UP000479132">
    <property type="component" value="Unassembled WGS sequence"/>
</dbReference>
<name>A0A6M1T390_9BACT</name>
<dbReference type="Pfam" id="PF14559">
    <property type="entry name" value="TPR_19"/>
    <property type="match status" value="1"/>
</dbReference>
<evidence type="ECO:0000256" key="1">
    <source>
        <dbReference type="PROSITE-ProRule" id="PRU00339"/>
    </source>
</evidence>
<dbReference type="RefSeq" id="WP_165268375.1">
    <property type="nucleotide sequence ID" value="NZ_JAALLS010000010.1"/>
</dbReference>
<feature type="repeat" description="TPR" evidence="1">
    <location>
        <begin position="233"/>
        <end position="266"/>
    </location>
</feature>
<dbReference type="AlphaFoldDB" id="A0A6M1T390"/>
<dbReference type="PROSITE" id="PS51257">
    <property type="entry name" value="PROKAR_LIPOPROTEIN"/>
    <property type="match status" value="1"/>
</dbReference>
<dbReference type="InterPro" id="IPR011990">
    <property type="entry name" value="TPR-like_helical_dom_sf"/>
</dbReference>
<evidence type="ECO:0008006" key="5">
    <source>
        <dbReference type="Google" id="ProtNLM"/>
    </source>
</evidence>
<protein>
    <recommendedName>
        <fullName evidence="5">Tetratricopeptide repeat protein</fullName>
    </recommendedName>
</protein>
<dbReference type="SUPFAM" id="SSF48452">
    <property type="entry name" value="TPR-like"/>
    <property type="match status" value="2"/>
</dbReference>
<dbReference type="InterPro" id="IPR019734">
    <property type="entry name" value="TPR_rpt"/>
</dbReference>
<proteinExistence type="predicted"/>
<keyword evidence="2" id="KW-0175">Coiled coil</keyword>
<dbReference type="PANTHER" id="PTHR12558">
    <property type="entry name" value="CELL DIVISION CYCLE 16,23,27"/>
    <property type="match status" value="1"/>
</dbReference>
<evidence type="ECO:0000313" key="4">
    <source>
        <dbReference type="Proteomes" id="UP000479132"/>
    </source>
</evidence>
<dbReference type="SMART" id="SM00028">
    <property type="entry name" value="TPR"/>
    <property type="match status" value="4"/>
</dbReference>
<gene>
    <name evidence="3" type="ORF">G3569_09275</name>
</gene>
<evidence type="ECO:0000313" key="3">
    <source>
        <dbReference type="EMBL" id="NGP88547.1"/>
    </source>
</evidence>
<comment type="caution">
    <text evidence="3">The sequence shown here is derived from an EMBL/GenBank/DDBJ whole genome shotgun (WGS) entry which is preliminary data.</text>
</comment>
<dbReference type="EMBL" id="JAALLS010000010">
    <property type="protein sequence ID" value="NGP88547.1"/>
    <property type="molecule type" value="Genomic_DNA"/>
</dbReference>
<dbReference type="PROSITE" id="PS50005">
    <property type="entry name" value="TPR"/>
    <property type="match status" value="1"/>
</dbReference>
<dbReference type="PANTHER" id="PTHR12558:SF13">
    <property type="entry name" value="CELL DIVISION CYCLE PROTEIN 27 HOMOLOG"/>
    <property type="match status" value="1"/>
</dbReference>
<keyword evidence="1" id="KW-0802">TPR repeat</keyword>
<dbReference type="Gene3D" id="1.25.40.10">
    <property type="entry name" value="Tetratricopeptide repeat domain"/>
    <property type="match status" value="3"/>
</dbReference>
<sequence>MLMKKLPYIVVTLLIGILIGCGSTNPLVDEAKSHIEDQNPQAALESAEKAIQQYPQDPLGFYYKGVALGDLAGKKEDPEVRRDFYKRMNKAFEQAQEVASKTEDPPSEMERITSIKKVLWQTEHNRGVKMARNDSLKNTVENPLKYSVGHFKNATIVQPDSSLSWNTLASVASMNKDFEEAVKAKSQYIEMVPDTTLKPLDYRQLASFHYQLDNQQKVLETFQKGQEQFPEDQDIIKSLADTYNRLGKPDKAISVVKQLVEKDPENPRFHLVLGTQIYQKALKIRDKIASNSDKILQLQQELRDTNNETKTDKLKEQISSLKQNNDAHLSTMKELTKKAESELNATLKYDKDNDVAYNTLGVLYQNRAKALFEKRNRTTDNEKANKIDAKGKELLKKAMGYYEKAAEIKPENKDYWKSLFSIYTVLGMDKKAKEAMKKAGMQ</sequence>
<organism evidence="3 4">
    <name type="scientific">Fodinibius halophilus</name>
    <dbReference type="NCBI Taxonomy" id="1736908"/>
    <lineage>
        <taxon>Bacteria</taxon>
        <taxon>Pseudomonadati</taxon>
        <taxon>Balneolota</taxon>
        <taxon>Balneolia</taxon>
        <taxon>Balneolales</taxon>
        <taxon>Balneolaceae</taxon>
        <taxon>Fodinibius</taxon>
    </lineage>
</organism>